<dbReference type="Pfam" id="PF00046">
    <property type="entry name" value="Homeodomain"/>
    <property type="match status" value="1"/>
</dbReference>
<dbReference type="SMART" id="SM00389">
    <property type="entry name" value="HOX"/>
    <property type="match status" value="1"/>
</dbReference>
<keyword evidence="8" id="KW-0804">Transcription</keyword>
<dbReference type="PROSITE" id="PS51057">
    <property type="entry name" value="PAIRED_2"/>
    <property type="match status" value="1"/>
</dbReference>
<evidence type="ECO:0000313" key="15">
    <source>
        <dbReference type="EMBL" id="BAI66185.1"/>
    </source>
</evidence>
<dbReference type="InterPro" id="IPR001523">
    <property type="entry name" value="Paired_dom"/>
</dbReference>
<keyword evidence="5" id="KW-0805">Transcription regulation</keyword>
<dbReference type="GO" id="GO:0000981">
    <property type="term" value="F:DNA-binding transcription factor activity, RNA polymerase II-specific"/>
    <property type="evidence" value="ECO:0007669"/>
    <property type="project" value="InterPro"/>
</dbReference>
<dbReference type="EMBL" id="AB379657">
    <property type="protein sequence ID" value="BAI66185.1"/>
    <property type="molecule type" value="mRNA"/>
</dbReference>
<evidence type="ECO:0000256" key="7">
    <source>
        <dbReference type="ARBA" id="ARBA00023155"/>
    </source>
</evidence>
<comment type="subcellular location">
    <subcellularLocation>
        <location evidence="1 10 11">Nucleus</location>
    </subcellularLocation>
</comment>
<keyword evidence="3" id="KW-0217">Developmental protein</keyword>
<evidence type="ECO:0000259" key="13">
    <source>
        <dbReference type="PROSITE" id="PS50071"/>
    </source>
</evidence>
<dbReference type="InterPro" id="IPR043565">
    <property type="entry name" value="PAX_fam"/>
</dbReference>
<keyword evidence="7 10" id="KW-0371">Homeobox</keyword>
<feature type="domain" description="Paired" evidence="14">
    <location>
        <begin position="81"/>
        <end position="207"/>
    </location>
</feature>
<dbReference type="FunFam" id="1.10.10.10:FF:000013">
    <property type="entry name" value="Paired box 8 isoform 1"/>
    <property type="match status" value="1"/>
</dbReference>
<dbReference type="SMART" id="SM00351">
    <property type="entry name" value="PAX"/>
    <property type="match status" value="1"/>
</dbReference>
<dbReference type="PROSITE" id="PS50071">
    <property type="entry name" value="HOMEOBOX_2"/>
    <property type="match status" value="1"/>
</dbReference>
<accession>D2KTZ2</accession>
<evidence type="ECO:0000256" key="1">
    <source>
        <dbReference type="ARBA" id="ARBA00004123"/>
    </source>
</evidence>
<evidence type="ECO:0000256" key="6">
    <source>
        <dbReference type="ARBA" id="ARBA00023125"/>
    </source>
</evidence>
<dbReference type="CDD" id="cd00131">
    <property type="entry name" value="PAX"/>
    <property type="match status" value="1"/>
</dbReference>
<name>D2KTZ2_9CNID</name>
<keyword evidence="6 10" id="KW-0238">DNA-binding</keyword>
<dbReference type="PANTHER" id="PTHR45636">
    <property type="entry name" value="PAIRED BOX PROTEIN PAX-6-RELATED-RELATED"/>
    <property type="match status" value="1"/>
</dbReference>
<feature type="compositionally biased region" description="Basic and acidic residues" evidence="12">
    <location>
        <begin position="527"/>
        <end position="537"/>
    </location>
</feature>
<reference evidence="15" key="1">
    <citation type="journal article" date="2010" name="Proc. Natl. Acad. Sci. U.S.A.">
        <title>Flexibly deployed Pax genes in eye development at the early evolution of animals demonstrated by studies on a hydrozoan jellyfish.</title>
        <authorList>
            <person name="Suga H."/>
            <person name="Tschopp P."/>
            <person name="Graziussi D.F."/>
            <person name="Stierwald M."/>
            <person name="Schmid V."/>
            <person name="Gehring W.J."/>
        </authorList>
    </citation>
    <scope>NUCLEOTIDE SEQUENCE</scope>
</reference>
<dbReference type="Gene3D" id="1.10.10.10">
    <property type="entry name" value="Winged helix-like DNA-binding domain superfamily/Winged helix DNA-binding domain"/>
    <property type="match status" value="2"/>
</dbReference>
<feature type="domain" description="Homeobox" evidence="13">
    <location>
        <begin position="465"/>
        <end position="525"/>
    </location>
</feature>
<dbReference type="PROSITE" id="PS00027">
    <property type="entry name" value="HOMEOBOX_1"/>
    <property type="match status" value="1"/>
</dbReference>
<feature type="compositionally biased region" description="Acidic residues" evidence="12">
    <location>
        <begin position="357"/>
        <end position="369"/>
    </location>
</feature>
<dbReference type="PROSITE" id="PS00034">
    <property type="entry name" value="PAIRED_1"/>
    <property type="match status" value="1"/>
</dbReference>
<feature type="DNA-binding region" description="Homeobox" evidence="10">
    <location>
        <begin position="467"/>
        <end position="526"/>
    </location>
</feature>
<evidence type="ECO:0000256" key="8">
    <source>
        <dbReference type="ARBA" id="ARBA00023163"/>
    </source>
</evidence>
<evidence type="ECO:0000256" key="4">
    <source>
        <dbReference type="ARBA" id="ARBA00022724"/>
    </source>
</evidence>
<evidence type="ECO:0000256" key="9">
    <source>
        <dbReference type="ARBA" id="ARBA00023242"/>
    </source>
</evidence>
<evidence type="ECO:0000256" key="3">
    <source>
        <dbReference type="ARBA" id="ARBA00022473"/>
    </source>
</evidence>
<dbReference type="InterPro" id="IPR009057">
    <property type="entry name" value="Homeodomain-like_sf"/>
</dbReference>
<evidence type="ECO:0000256" key="2">
    <source>
        <dbReference type="ARBA" id="ARBA00005733"/>
    </source>
</evidence>
<dbReference type="GO" id="GO:0005634">
    <property type="term" value="C:nucleus"/>
    <property type="evidence" value="ECO:0007669"/>
    <property type="project" value="UniProtKB-SubCell"/>
</dbReference>
<feature type="region of interest" description="Disordered" evidence="12">
    <location>
        <begin position="524"/>
        <end position="546"/>
    </location>
</feature>
<keyword evidence="9 10" id="KW-0539">Nucleus</keyword>
<protein>
    <submittedName>
        <fullName evidence="15">Transcription factor Pax-B</fullName>
    </submittedName>
</protein>
<dbReference type="PRINTS" id="PR00027">
    <property type="entry name" value="PAIREDBOX"/>
</dbReference>
<dbReference type="InterPro" id="IPR043182">
    <property type="entry name" value="PAIRED_DNA-bd_dom"/>
</dbReference>
<evidence type="ECO:0000256" key="12">
    <source>
        <dbReference type="SAM" id="MobiDB-lite"/>
    </source>
</evidence>
<dbReference type="SUPFAM" id="SSF46689">
    <property type="entry name" value="Homeodomain-like"/>
    <property type="match status" value="2"/>
</dbReference>
<evidence type="ECO:0000259" key="14">
    <source>
        <dbReference type="PROSITE" id="PS51057"/>
    </source>
</evidence>
<dbReference type="GO" id="GO:0000978">
    <property type="term" value="F:RNA polymerase II cis-regulatory region sequence-specific DNA binding"/>
    <property type="evidence" value="ECO:0007669"/>
    <property type="project" value="TreeGrafter"/>
</dbReference>
<dbReference type="Pfam" id="PF00292">
    <property type="entry name" value="PAX"/>
    <property type="match status" value="1"/>
</dbReference>
<keyword evidence="4" id="KW-0563">Paired box</keyword>
<dbReference type="InterPro" id="IPR001356">
    <property type="entry name" value="HD"/>
</dbReference>
<proteinExistence type="evidence at transcript level"/>
<evidence type="ECO:0000256" key="11">
    <source>
        <dbReference type="RuleBase" id="RU000682"/>
    </source>
</evidence>
<dbReference type="InterPro" id="IPR036388">
    <property type="entry name" value="WH-like_DNA-bd_sf"/>
</dbReference>
<organism evidence="15">
    <name type="scientific">Cladonema radiatum</name>
    <dbReference type="NCBI Taxonomy" id="264074"/>
    <lineage>
        <taxon>Eukaryota</taxon>
        <taxon>Metazoa</taxon>
        <taxon>Cnidaria</taxon>
        <taxon>Hydrozoa</taxon>
        <taxon>Hydroidolina</taxon>
        <taxon>Anthoathecata</taxon>
        <taxon>Capitata</taxon>
        <taxon>Cladonematidae</taxon>
        <taxon>Cladonema</taxon>
    </lineage>
</organism>
<comment type="similarity">
    <text evidence="2">Belongs to the paired homeobox family.</text>
</comment>
<gene>
    <name evidence="15" type="primary">CrPax-B</name>
</gene>
<evidence type="ECO:0000256" key="10">
    <source>
        <dbReference type="PROSITE-ProRule" id="PRU00108"/>
    </source>
</evidence>
<dbReference type="AlphaFoldDB" id="D2KTZ2"/>
<sequence>MEIFKPQRSLFELESSEKQRIISENPMSHVVPFEGNRSPFELVPTQALEQNNIIPPASISNVEAPSTLRKIQTNKSGFKEANGGVNQLGGLFVNGRPLPEPVRRKIVDLASQGVRPCDISRQLRVSHGCVSKILGRFYETGSIRPGVIGGSKPKVATPSVVQKIADYKAQNPTMFAWEIRECLINNNICDVESVPSVSSINRIVRNRIGGGGKVSKDNTQMQPTMVESSSNVLKIEQNQSNIFGTAGGIPIQLSQLSGAFSSGLQAPRTGNGSYSISGILGFIPQSNGNMGTMIMCPPEYAMHHPGLIDNSVTSLQPPKLVHVPAEGDVAPDMPNVPETTASEMVMETDRSIGSTKEDEDESSDDDEEDSNSKIPIKCSSHSMNSSNTNENIYKTAVSALQNNILGNLVKTGNTATQKIIVNNINPMGFDRSLSDDGIYQPQPISMVSAIDMASFNMFPSFPDKKLSRRVRTSFSHDQKKELEQAFEKTPYPDAFQREQIAMKSQIPEQRVQVWFSNKRAKLRRQGKITDKKVERRQSHGVPNQHQFSQHPQFIAVPQNATQIIHPSAIPILQGQFALSPSQFMQATDTKNNINSPTESKTLTQSPAEVLTITSSQAYQIINPDPSAFMMTNQQSQMVTIAPSTSSNLTSNTISRQDKFADVNISLPNLINTVSNTASKSKEQARSSTHSNCVLIASTKEAPQYIAYILPKGFS</sequence>
<evidence type="ECO:0000256" key="5">
    <source>
        <dbReference type="ARBA" id="ARBA00023015"/>
    </source>
</evidence>
<dbReference type="Gene3D" id="1.10.10.60">
    <property type="entry name" value="Homeodomain-like"/>
    <property type="match status" value="1"/>
</dbReference>
<dbReference type="FunFam" id="1.10.10.10:FF:000003">
    <property type="entry name" value="Paired box protein Pax-6"/>
    <property type="match status" value="1"/>
</dbReference>
<dbReference type="CDD" id="cd00086">
    <property type="entry name" value="homeodomain"/>
    <property type="match status" value="1"/>
</dbReference>
<dbReference type="InterPro" id="IPR017970">
    <property type="entry name" value="Homeobox_CS"/>
</dbReference>
<feature type="region of interest" description="Disordered" evidence="12">
    <location>
        <begin position="345"/>
        <end position="386"/>
    </location>
</feature>